<dbReference type="EMBL" id="CP000301">
    <property type="protein sequence ID" value="ABD90448.1"/>
    <property type="molecule type" value="Genomic_DNA"/>
</dbReference>
<proteinExistence type="predicted"/>
<evidence type="ECO:0008006" key="3">
    <source>
        <dbReference type="Google" id="ProtNLM"/>
    </source>
</evidence>
<keyword evidence="1" id="KW-0812">Transmembrane</keyword>
<name>Q20WN8_RHOPB</name>
<dbReference type="eggNOG" id="ENOG5030PB8">
    <property type="taxonomic scope" value="Bacteria"/>
</dbReference>
<evidence type="ECO:0000313" key="2">
    <source>
        <dbReference type="EMBL" id="ABD90448.1"/>
    </source>
</evidence>
<gene>
    <name evidence="2" type="ordered locus">RPC_4926</name>
</gene>
<organism evidence="2">
    <name type="scientific">Rhodopseudomonas palustris (strain BisB18)</name>
    <dbReference type="NCBI Taxonomy" id="316056"/>
    <lineage>
        <taxon>Bacteria</taxon>
        <taxon>Pseudomonadati</taxon>
        <taxon>Pseudomonadota</taxon>
        <taxon>Alphaproteobacteria</taxon>
        <taxon>Hyphomicrobiales</taxon>
        <taxon>Nitrobacteraceae</taxon>
        <taxon>Rhodopseudomonas</taxon>
    </lineage>
</organism>
<keyword evidence="1" id="KW-0472">Membrane</keyword>
<dbReference type="STRING" id="316056.RPC_4926"/>
<accession>Q20WN8</accession>
<protein>
    <recommendedName>
        <fullName evidence="3">Transmembrane protein</fullName>
    </recommendedName>
</protein>
<dbReference type="OrthoDB" id="8265622at2"/>
<dbReference type="AlphaFoldDB" id="Q20WN8"/>
<feature type="transmembrane region" description="Helical" evidence="1">
    <location>
        <begin position="6"/>
        <end position="27"/>
    </location>
</feature>
<feature type="transmembrane region" description="Helical" evidence="1">
    <location>
        <begin position="39"/>
        <end position="58"/>
    </location>
</feature>
<evidence type="ECO:0000256" key="1">
    <source>
        <dbReference type="SAM" id="Phobius"/>
    </source>
</evidence>
<sequence>MVTLASFYWGWLLGATLLGFAMGWIAVVHRGHGLSKAAAGWLSLVVAVLLALALARLVPGRAGYWLDLGLVMLAVYLAGCAVGSWLRYWVVSRHQGVA</sequence>
<feature type="transmembrane region" description="Helical" evidence="1">
    <location>
        <begin position="64"/>
        <end position="86"/>
    </location>
</feature>
<dbReference type="KEGG" id="rpc:RPC_4926"/>
<reference evidence="2" key="1">
    <citation type="submission" date="2006-03" db="EMBL/GenBank/DDBJ databases">
        <title>Complete sequence of Rhodopseudomonas palustris BisB18.</title>
        <authorList>
            <consortium name="US DOE Joint Genome Institute"/>
            <person name="Copeland A."/>
            <person name="Lucas S."/>
            <person name="Lapidus A."/>
            <person name="Barry K."/>
            <person name="Detter J.C."/>
            <person name="Glavina del Rio T."/>
            <person name="Hammon N."/>
            <person name="Israni S."/>
            <person name="Dalin E."/>
            <person name="Tice H."/>
            <person name="Pitluck S."/>
            <person name="Chain P."/>
            <person name="Malfatti S."/>
            <person name="Shin M."/>
            <person name="Vergez L."/>
            <person name="Schmutz J."/>
            <person name="Larimer F."/>
            <person name="Land M."/>
            <person name="Hauser L."/>
            <person name="Pelletier D.A."/>
            <person name="Kyrpides N."/>
            <person name="Anderson I."/>
            <person name="Oda Y."/>
            <person name="Harwood C.S."/>
            <person name="Richardson P."/>
        </authorList>
    </citation>
    <scope>NUCLEOTIDE SEQUENCE [LARGE SCALE GENOMIC DNA]</scope>
    <source>
        <strain evidence="2">BisB18</strain>
    </source>
</reference>
<dbReference type="HOGENOM" id="CLU_2286075_0_0_5"/>
<keyword evidence="1" id="KW-1133">Transmembrane helix</keyword>
<dbReference type="RefSeq" id="WP_011475324.1">
    <property type="nucleotide sequence ID" value="NC_007925.1"/>
</dbReference>